<dbReference type="RefSeq" id="WP_204944875.1">
    <property type="nucleotide sequence ID" value="NZ_JAFBBP010000001.1"/>
</dbReference>
<proteinExistence type="predicted"/>
<organism evidence="1 2">
    <name type="scientific">Micromonospora luteifusca</name>
    <dbReference type="NCBI Taxonomy" id="709860"/>
    <lineage>
        <taxon>Bacteria</taxon>
        <taxon>Bacillati</taxon>
        <taxon>Actinomycetota</taxon>
        <taxon>Actinomycetes</taxon>
        <taxon>Micromonosporales</taxon>
        <taxon>Micromonosporaceae</taxon>
        <taxon>Micromonospora</taxon>
    </lineage>
</organism>
<gene>
    <name evidence="1" type="ORF">JOD64_005505</name>
</gene>
<evidence type="ECO:0008006" key="3">
    <source>
        <dbReference type="Google" id="ProtNLM"/>
    </source>
</evidence>
<evidence type="ECO:0000313" key="1">
    <source>
        <dbReference type="EMBL" id="MBM7494283.1"/>
    </source>
</evidence>
<keyword evidence="2" id="KW-1185">Reference proteome</keyword>
<comment type="caution">
    <text evidence="1">The sequence shown here is derived from an EMBL/GenBank/DDBJ whole genome shotgun (WGS) entry which is preliminary data.</text>
</comment>
<dbReference type="EMBL" id="JAFBBP010000001">
    <property type="protein sequence ID" value="MBM7494283.1"/>
    <property type="molecule type" value="Genomic_DNA"/>
</dbReference>
<protein>
    <recommendedName>
        <fullName evidence="3">FxLD family lantipeptide</fullName>
    </recommendedName>
</protein>
<accession>A0ABS2M1F3</accession>
<dbReference type="Proteomes" id="UP000764837">
    <property type="component" value="Unassembled WGS sequence"/>
</dbReference>
<sequence>MAEEDTSTDVELDLDVDDFDEFGTTGVIKMCGVSQSSNVQCSNPMCA</sequence>
<name>A0ABS2M1F3_9ACTN</name>
<evidence type="ECO:0000313" key="2">
    <source>
        <dbReference type="Proteomes" id="UP000764837"/>
    </source>
</evidence>
<reference evidence="1 2" key="1">
    <citation type="submission" date="2021-01" db="EMBL/GenBank/DDBJ databases">
        <title>Sequencing the genomes of 1000 actinobacteria strains.</title>
        <authorList>
            <person name="Klenk H.-P."/>
        </authorList>
    </citation>
    <scope>NUCLEOTIDE SEQUENCE [LARGE SCALE GENOMIC DNA]</scope>
    <source>
        <strain evidence="1 2">DSM 100204</strain>
    </source>
</reference>